<dbReference type="InParanoid" id="A0A0D1CXV7"/>
<dbReference type="Gene3D" id="1.25.40.10">
    <property type="entry name" value="Tetratricopeptide repeat domain"/>
    <property type="match status" value="2"/>
</dbReference>
<dbReference type="KEGG" id="uma:UMAG_11282"/>
<evidence type="ECO:0000256" key="2">
    <source>
        <dbReference type="ARBA" id="ARBA00022737"/>
    </source>
</evidence>
<evidence type="ECO:0000256" key="5">
    <source>
        <dbReference type="PROSITE-ProRule" id="PRU00708"/>
    </source>
</evidence>
<keyword evidence="2" id="KW-0677">Repeat</keyword>
<dbReference type="Proteomes" id="UP000000561">
    <property type="component" value="Chromosome 2"/>
</dbReference>
<evidence type="ECO:0000256" key="3">
    <source>
        <dbReference type="ARBA" id="ARBA00044493"/>
    </source>
</evidence>
<dbReference type="PROSITE" id="PS51375">
    <property type="entry name" value="PPR"/>
    <property type="match status" value="3"/>
</dbReference>
<gene>
    <name evidence="8" type="ORF">UMAG_11282</name>
</gene>
<comment type="similarity">
    <text evidence="1">Belongs to the CCM1 family.</text>
</comment>
<protein>
    <recommendedName>
        <fullName evidence="10">Pentacotripeptide-repeat region of PRORP domain-containing protein</fullName>
    </recommendedName>
</protein>
<feature type="region of interest" description="Disordered" evidence="7">
    <location>
        <begin position="699"/>
        <end position="728"/>
    </location>
</feature>
<feature type="repeat" description="PPR" evidence="5">
    <location>
        <begin position="387"/>
        <end position="421"/>
    </location>
</feature>
<evidence type="ECO:0000256" key="6">
    <source>
        <dbReference type="SAM" id="Coils"/>
    </source>
</evidence>
<dbReference type="EMBL" id="CM003141">
    <property type="protein sequence ID" value="KIS71198.1"/>
    <property type="molecule type" value="Genomic_DNA"/>
</dbReference>
<dbReference type="GO" id="GO:0003729">
    <property type="term" value="F:mRNA binding"/>
    <property type="evidence" value="ECO:0000318"/>
    <property type="project" value="GO_Central"/>
</dbReference>
<proteinExistence type="inferred from homology"/>
<dbReference type="NCBIfam" id="TIGR00756">
    <property type="entry name" value="PPR"/>
    <property type="match status" value="1"/>
</dbReference>
<comment type="subunit">
    <text evidence="4">Binds to mitochondrial small subunit 15S rRNA.</text>
</comment>
<dbReference type="PANTHER" id="PTHR47447">
    <property type="entry name" value="OS03G0856100 PROTEIN"/>
    <property type="match status" value="1"/>
</dbReference>
<dbReference type="AlphaFoldDB" id="A0A0D1CXV7"/>
<evidence type="ECO:0000256" key="7">
    <source>
        <dbReference type="SAM" id="MobiDB-lite"/>
    </source>
</evidence>
<sequence length="1094" mass="120842">MARTGPRGERLTRAQQERLLKHELKGLGHQLEKLEKKAKADQATQDLPELDDHMLEELYQALMLPPPPTAEEARLARLEGGRRERGLQRCAEQDGRGRRMLGIMEGPMALLSPTKADERRMRAGMDLKQKMIDAREKGKMLLPPSSSPVRRTQEFPTAELPETKRASVQEEQIDMVALPYAERQEIRLQQLFARLSLVHSTSDASTAESESGTDSLQDIKSNLAHRIAKILQEHDYKLQSASPDSAEKNTAEAEEEDPASPPPPFAPVRLDGRASALSAAKNDQMPPETKGNSAANSRDDVVAHAETMINDLSSTESRQFLLDSIEKLVLSASASTTDSTTVAPLPLGIATTEEWTALAVSSAQANDTATLSRTMSLMQAAGYHPAPLELYNNVMDAFATNGQVELCQEWLQQMSEVGLVPDDHTYHSLTKAYVNTSQFVPAIQLINSLEASGRPASMATYTLIIDRLLDPVVAPATGVKDERPELQALAWNVFYHMRLHAHPVPDVPLYTLMIRACARGIPQPHDIDDALGSSTISASRARPSSRISDAERALDLFREMTTRYSVRPNAEVYNALILACARRKDFYLEAFRLLREMVELETERSHINAGHGGMLRFAPDRYTFNALLQGCARNRDLARARWVLAEMIRSTLPLFDAEVSQGLTRAQSVELLSKRPNEETMCHVLHTYAAYVPPVKRTQLASQAQSREEPPSGAATPLSSSTLSNTDKTDDIVTDAHHAIVASEVHQDENTTAEEAAHIFSALVPQTSSDLVSESRSLFARILADQPTSDIQGPLGAVTPGVRLVNAYLTVLAAHLPRHQRPSVLHSTLLNVEQSDSQEHASLECALFAKLRLEPNEHSYRIVLQSLSEAGAESARLVNEVWDKFQEFMGKHTTATEGGLTAVARGGESAQGAEPIDAVEVTKCWSAYIHYHAKTSTASNDKIGLDRAMALVREYVCLYPPQLSPDMAARSGRRKALKKARIRQMASLREHSSKTRLDLTPLPVPWKSLQTLIALSDRSDPLGFKDNTSSVNTASDCLRTQPPATLPLSFPPSFSFLDVQLLHHRLVRYGRTKDLAYLSWVLHRYAAARRSRGS</sequence>
<name>A0A0D1CXV7_MYCMD</name>
<evidence type="ECO:0000313" key="9">
    <source>
        <dbReference type="Proteomes" id="UP000000561"/>
    </source>
</evidence>
<dbReference type="STRING" id="237631.A0A0D1CXV7"/>
<accession>A0A0D1CXV7</accession>
<evidence type="ECO:0000256" key="1">
    <source>
        <dbReference type="ARBA" id="ARBA00006192"/>
    </source>
</evidence>
<dbReference type="VEuPathDB" id="FungiDB:UMAG_11282"/>
<feature type="region of interest" description="Disordered" evidence="7">
    <location>
        <begin position="139"/>
        <end position="159"/>
    </location>
</feature>
<feature type="repeat" description="PPR" evidence="5">
    <location>
        <begin position="569"/>
        <end position="604"/>
    </location>
</feature>
<evidence type="ECO:0008006" key="10">
    <source>
        <dbReference type="Google" id="ProtNLM"/>
    </source>
</evidence>
<dbReference type="PANTHER" id="PTHR47447:SF23">
    <property type="entry name" value="PENTACOTRIPEPTIDE-REPEAT REGION OF PRORP DOMAIN-CONTAINING PROTEIN"/>
    <property type="match status" value="1"/>
</dbReference>
<dbReference type="eggNOG" id="KOG4197">
    <property type="taxonomic scope" value="Eukaryota"/>
</dbReference>
<evidence type="ECO:0000313" key="8">
    <source>
        <dbReference type="EMBL" id="KIS71198.1"/>
    </source>
</evidence>
<organism evidence="8 9">
    <name type="scientific">Mycosarcoma maydis</name>
    <name type="common">Corn smut fungus</name>
    <name type="synonym">Ustilago maydis</name>
    <dbReference type="NCBI Taxonomy" id="5270"/>
    <lineage>
        <taxon>Eukaryota</taxon>
        <taxon>Fungi</taxon>
        <taxon>Dikarya</taxon>
        <taxon>Basidiomycota</taxon>
        <taxon>Ustilaginomycotina</taxon>
        <taxon>Ustilaginomycetes</taxon>
        <taxon>Ustilaginales</taxon>
        <taxon>Ustilaginaceae</taxon>
        <taxon>Mycosarcoma</taxon>
    </lineage>
</organism>
<keyword evidence="6" id="KW-0175">Coiled coil</keyword>
<dbReference type="InterPro" id="IPR002885">
    <property type="entry name" value="PPR_rpt"/>
</dbReference>
<dbReference type="Pfam" id="PF01535">
    <property type="entry name" value="PPR"/>
    <property type="match status" value="1"/>
</dbReference>
<feature type="region of interest" description="Disordered" evidence="7">
    <location>
        <begin position="234"/>
        <end position="298"/>
    </location>
</feature>
<reference evidence="8 9" key="1">
    <citation type="journal article" date="2006" name="Nature">
        <title>Insights from the genome of the biotrophic fungal plant pathogen Ustilago maydis.</title>
        <authorList>
            <person name="Kamper J."/>
            <person name="Kahmann R."/>
            <person name="Bolker M."/>
            <person name="Ma L.J."/>
            <person name="Brefort T."/>
            <person name="Saville B.J."/>
            <person name="Banuett F."/>
            <person name="Kronstad J.W."/>
            <person name="Gold S.E."/>
            <person name="Muller O."/>
            <person name="Perlin M.H."/>
            <person name="Wosten H.A."/>
            <person name="de Vries R."/>
            <person name="Ruiz-Herrera J."/>
            <person name="Reynaga-Pena C.G."/>
            <person name="Snetselaar K."/>
            <person name="McCann M."/>
            <person name="Perez-Martin J."/>
            <person name="Feldbrugge M."/>
            <person name="Basse C.W."/>
            <person name="Steinberg G."/>
            <person name="Ibeas J.I."/>
            <person name="Holloman W."/>
            <person name="Guzman P."/>
            <person name="Farman M."/>
            <person name="Stajich J.E."/>
            <person name="Sentandreu R."/>
            <person name="Gonzalez-Prieto J.M."/>
            <person name="Kennell J.C."/>
            <person name="Molina L."/>
            <person name="Schirawski J."/>
            <person name="Mendoza-Mendoza A."/>
            <person name="Greilinger D."/>
            <person name="Munch K."/>
            <person name="Rossel N."/>
            <person name="Scherer M."/>
            <person name="Vranes M."/>
            <person name="Ladendorf O."/>
            <person name="Vincon V."/>
            <person name="Fuchs U."/>
            <person name="Sandrock B."/>
            <person name="Meng S."/>
            <person name="Ho E.C."/>
            <person name="Cahill M.J."/>
            <person name="Boyce K.J."/>
            <person name="Klose J."/>
            <person name="Klosterman S.J."/>
            <person name="Deelstra H.J."/>
            <person name="Ortiz-Castellanos L."/>
            <person name="Li W."/>
            <person name="Sanchez-Alonso P."/>
            <person name="Schreier P.H."/>
            <person name="Hauser-Hahn I."/>
            <person name="Vaupel M."/>
            <person name="Koopmann E."/>
            <person name="Friedrich G."/>
            <person name="Voss H."/>
            <person name="Schluter T."/>
            <person name="Margolis J."/>
            <person name="Platt D."/>
            <person name="Swimmer C."/>
            <person name="Gnirke A."/>
            <person name="Chen F."/>
            <person name="Vysotskaia V."/>
            <person name="Mannhaupt G."/>
            <person name="Guldener U."/>
            <person name="Munsterkotter M."/>
            <person name="Haase D."/>
            <person name="Oesterheld M."/>
            <person name="Mewes H.W."/>
            <person name="Mauceli E.W."/>
            <person name="DeCaprio D."/>
            <person name="Wade C.M."/>
            <person name="Butler J."/>
            <person name="Young S."/>
            <person name="Jaffe D.B."/>
            <person name="Calvo S."/>
            <person name="Nusbaum C."/>
            <person name="Galagan J."/>
            <person name="Birren B.W."/>
        </authorList>
    </citation>
    <scope>NUCLEOTIDE SEQUENCE [LARGE SCALE GENOMIC DNA]</scope>
    <source>
        <strain evidence="9">DSM 14603 / FGSC 9021 / UM521</strain>
    </source>
</reference>
<dbReference type="OrthoDB" id="2018246at2759"/>
<keyword evidence="9" id="KW-1185">Reference proteome</keyword>
<dbReference type="RefSeq" id="XP_011387405.1">
    <property type="nucleotide sequence ID" value="XM_011389103.1"/>
</dbReference>
<dbReference type="GeneID" id="23567187"/>
<dbReference type="InterPro" id="IPR011990">
    <property type="entry name" value="TPR-like_helical_dom_sf"/>
</dbReference>
<comment type="function">
    <text evidence="3">Regulates mitochondrial small subunit maturation by controlling 15S rRNA 5'-end processing. Localizes to the 5' precursor of the 15S rRNA in a position that is subsequently occupied by mS47 in the mature yeast mtSSU. Uses structure and sequence-specific RNA recognition, binding to a single-stranded region of the precursor and specifically recognizing bases -6 to -1. The exchange of Ccm1 for mS47 is coupled to the irreversible removal of precursor rRNA that is accompanied by conformational changes of the mitoribosomal proteins uS5m and mS26. These conformational changes signal completion of 5'-end rRNA processing through protection of the mature 5'-end of the 15S rRNA and stabilization of mS47. The removal of the 5' precursor together with the dissociation of Ccm1 may be catalyzed by the 5'-3' exoribonuclease Pet127. Involved in the specific removal of group I introns in mitochondrial encoded transcripts.</text>
</comment>
<feature type="coiled-coil region" evidence="6">
    <location>
        <begin position="17"/>
        <end position="44"/>
    </location>
</feature>
<feature type="repeat" description="PPR" evidence="5">
    <location>
        <begin position="620"/>
        <end position="654"/>
    </location>
</feature>
<dbReference type="Pfam" id="PF13041">
    <property type="entry name" value="PPR_2"/>
    <property type="match status" value="1"/>
</dbReference>
<evidence type="ECO:0000256" key="4">
    <source>
        <dbReference type="ARBA" id="ARBA00044511"/>
    </source>
</evidence>
<feature type="compositionally biased region" description="Polar residues" evidence="7">
    <location>
        <begin position="717"/>
        <end position="726"/>
    </location>
</feature>